<dbReference type="RefSeq" id="WP_220748965.1">
    <property type="nucleotide sequence ID" value="NZ_BPFH01000003.1"/>
</dbReference>
<feature type="region of interest" description="Disordered" evidence="1">
    <location>
        <begin position="62"/>
        <end position="112"/>
    </location>
</feature>
<dbReference type="EMBL" id="BPFH01000003">
    <property type="protein sequence ID" value="GIT95476.1"/>
    <property type="molecule type" value="Genomic_DNA"/>
</dbReference>
<feature type="compositionally biased region" description="Polar residues" evidence="1">
    <location>
        <begin position="164"/>
        <end position="175"/>
    </location>
</feature>
<evidence type="ECO:0000313" key="2">
    <source>
        <dbReference type="EMBL" id="GIT95476.1"/>
    </source>
</evidence>
<accession>A0ABQ4NM88</accession>
<reference evidence="2 3" key="1">
    <citation type="submission" date="2021-05" db="EMBL/GenBank/DDBJ databases">
        <title>Bacteria Genome sequencing.</title>
        <authorList>
            <person name="Takabe Y."/>
            <person name="Nakajima Y."/>
            <person name="Suzuki S."/>
            <person name="Shiozaki T."/>
        </authorList>
    </citation>
    <scope>NUCLEOTIDE SEQUENCE [LARGE SCALE GENOMIC DNA]</scope>
    <source>
        <strain evidence="2 3">AI_62</strain>
    </source>
</reference>
<sequence length="260" mass="27468">MLRFRRSTATKPEETPSPDASRPDTPKDRAQALLALLGEDGSIDTQGGAAPMPPERLRELARDLIAQVEARSGGSEPSGDEVRAAPPGAAPNPEPQEEDGTSPAHPLGTHRVFRSDAPLAFSEVLEQTAPPPDPQPVETPTQPAVEPTDDHVSLPEVLSPTPQPQADQLAPSSPLLSQDDVMRLVDGGIDRQAVSQEHSHIIALSLRNLPPLDQAAALRALPRGMVRAVHRAMRLIEAMADAGPGAVSSHDEDASPAPNL</sequence>
<keyword evidence="3" id="KW-1185">Reference proteome</keyword>
<proteinExistence type="predicted"/>
<comment type="caution">
    <text evidence="2">The sequence shown here is derived from an EMBL/GenBank/DDBJ whole genome shotgun (WGS) entry which is preliminary data.</text>
</comment>
<evidence type="ECO:0000313" key="3">
    <source>
        <dbReference type="Proteomes" id="UP000786693"/>
    </source>
</evidence>
<feature type="region of interest" description="Disordered" evidence="1">
    <location>
        <begin position="37"/>
        <end position="56"/>
    </location>
</feature>
<evidence type="ECO:0000256" key="1">
    <source>
        <dbReference type="SAM" id="MobiDB-lite"/>
    </source>
</evidence>
<gene>
    <name evidence="2" type="ORF">JANAI62_20990</name>
</gene>
<feature type="region of interest" description="Disordered" evidence="1">
    <location>
        <begin position="1"/>
        <end position="29"/>
    </location>
</feature>
<feature type="region of interest" description="Disordered" evidence="1">
    <location>
        <begin position="126"/>
        <end position="175"/>
    </location>
</feature>
<name>A0ABQ4NM88_9RHOB</name>
<dbReference type="Proteomes" id="UP000786693">
    <property type="component" value="Unassembled WGS sequence"/>
</dbReference>
<organism evidence="2 3">
    <name type="scientific">Jannaschia pagri</name>
    <dbReference type="NCBI Taxonomy" id="2829797"/>
    <lineage>
        <taxon>Bacteria</taxon>
        <taxon>Pseudomonadati</taxon>
        <taxon>Pseudomonadota</taxon>
        <taxon>Alphaproteobacteria</taxon>
        <taxon>Rhodobacterales</taxon>
        <taxon>Roseobacteraceae</taxon>
        <taxon>Jannaschia</taxon>
    </lineage>
</organism>
<protein>
    <submittedName>
        <fullName evidence="2">Uncharacterized protein</fullName>
    </submittedName>
</protein>